<accession>A0A840FNY0</accession>
<keyword evidence="2" id="KW-1185">Reference proteome</keyword>
<organism evidence="1 2">
    <name type="scientific">Sphingomonas jinjuensis</name>
    <dbReference type="NCBI Taxonomy" id="535907"/>
    <lineage>
        <taxon>Bacteria</taxon>
        <taxon>Pseudomonadati</taxon>
        <taxon>Pseudomonadota</taxon>
        <taxon>Alphaproteobacteria</taxon>
        <taxon>Sphingomonadales</taxon>
        <taxon>Sphingomonadaceae</taxon>
        <taxon>Sphingomonas</taxon>
    </lineage>
</organism>
<dbReference type="AlphaFoldDB" id="A0A840FNY0"/>
<gene>
    <name evidence="1" type="ORF">GGQ80_002912</name>
</gene>
<dbReference type="InterPro" id="IPR019619">
    <property type="entry name" value="DUF2490"/>
</dbReference>
<evidence type="ECO:0008006" key="3">
    <source>
        <dbReference type="Google" id="ProtNLM"/>
    </source>
</evidence>
<name>A0A840FNY0_9SPHN</name>
<sequence>MKRWLALAGAMLAGPVGAETREDEQLWINLTAMGSVKGDLIYFAEVQPRFGDGVSRLDMLLLRPAIGWRISPRVSIYQGFARVISPVDGGRDRAESRPFQQLTWTLPPSRRGEVQLRSRLEERWRNDGDGVGVRMRQMVRGEYALAASGQGVRALAHAELFVGFNETDWGARKGFDQLRSFVGAEVPVGGKSTVEAGYLNQVIDQGAVTRVNHVASLSLFVRH</sequence>
<dbReference type="RefSeq" id="WP_183986081.1">
    <property type="nucleotide sequence ID" value="NZ_JACIEV010000009.1"/>
</dbReference>
<proteinExistence type="predicted"/>
<evidence type="ECO:0000313" key="2">
    <source>
        <dbReference type="Proteomes" id="UP000529795"/>
    </source>
</evidence>
<protein>
    <recommendedName>
        <fullName evidence="3">DUF2490 domain-containing protein</fullName>
    </recommendedName>
</protein>
<reference evidence="1 2" key="1">
    <citation type="submission" date="2020-08" db="EMBL/GenBank/DDBJ databases">
        <title>Genomic Encyclopedia of Type Strains, Phase IV (KMG-IV): sequencing the most valuable type-strain genomes for metagenomic binning, comparative biology and taxonomic classification.</title>
        <authorList>
            <person name="Goeker M."/>
        </authorList>
    </citation>
    <scope>NUCLEOTIDE SEQUENCE [LARGE SCALE GENOMIC DNA]</scope>
    <source>
        <strain evidence="1 2">YC6723</strain>
    </source>
</reference>
<dbReference type="Proteomes" id="UP000529795">
    <property type="component" value="Unassembled WGS sequence"/>
</dbReference>
<evidence type="ECO:0000313" key="1">
    <source>
        <dbReference type="EMBL" id="MBB4154995.1"/>
    </source>
</evidence>
<comment type="caution">
    <text evidence="1">The sequence shown here is derived from an EMBL/GenBank/DDBJ whole genome shotgun (WGS) entry which is preliminary data.</text>
</comment>
<dbReference type="EMBL" id="JACIEV010000009">
    <property type="protein sequence ID" value="MBB4154995.1"/>
    <property type="molecule type" value="Genomic_DNA"/>
</dbReference>
<dbReference type="Pfam" id="PF10677">
    <property type="entry name" value="DUF2490"/>
    <property type="match status" value="1"/>
</dbReference>